<feature type="transmembrane region" description="Helical" evidence="2">
    <location>
        <begin position="7"/>
        <end position="27"/>
    </location>
</feature>
<evidence type="ECO:0000256" key="2">
    <source>
        <dbReference type="SAM" id="Phobius"/>
    </source>
</evidence>
<sequence>MPIAFTVMERVLLFALASLFILVYYRITLRMAVENVLRAAYTIVSVLINLIWVLVEIVCTTIYYIIQPRQGLRSPEEDLAGKYVPRSRRHRPKTDRWFTKIFLRLLYVYALAMLLYFGGMMVCHVYSLLAIVSYTIPSVLDYLLEWLPITLPEFPERGKFNIPEMDKELWEDIAPALYALPSRIIPFLTETMEFILWLSYWIIMLLIWTLTRAISFVLPGWLLFSALSGWWGGNNSNKNRTLASLLWFVFFFTGIGHSTLWPCCIGCPIRDHKCILNILEEERLSRERQEAIAQEHLRKGPHFDQARFPAAKPYPASLGASLTCACVYSKDYREEKRCYFSPVICKINEHTMSEEAWYNLAACIPSVLTLFLVVFVSGTFSLWLYDEEFMAIPSGDPSDSYFRSYASIWLYVMFWRGSGWWGYAHLALLWFGIVLTRWLPRIETPEWVKCLIYGPGEGRPGLYRVPSISSDDSDEEPPPPPRWRRCYRAPTAVSVDSDESEPEPDPRPCPREPGTYRVPTFATDSSDEDALGTPILYPRPRYNNPSIYNLCGLLPLYSCWACCIPFCHFIRDNLVPILIWVYNFNITFLTTMLCIFLKFIRRIIPPTIIVKFYRLRYCVLNHLFVANPLTSAFLILWTLILFHKVLLSFPWLDVTTAPLRFALL</sequence>
<evidence type="ECO:0000313" key="3">
    <source>
        <dbReference type="EMBL" id="KAJ2894465.1"/>
    </source>
</evidence>
<dbReference type="AlphaFoldDB" id="A0AAD5WP50"/>
<feature type="transmembrane region" description="Helical" evidence="2">
    <location>
        <begin position="101"/>
        <end position="119"/>
    </location>
</feature>
<dbReference type="Proteomes" id="UP001201980">
    <property type="component" value="Unassembled WGS sequence"/>
</dbReference>
<name>A0AAD5WP50_9PEZI</name>
<gene>
    <name evidence="3" type="ORF">MKZ38_007522</name>
</gene>
<feature type="region of interest" description="Disordered" evidence="1">
    <location>
        <begin position="464"/>
        <end position="514"/>
    </location>
</feature>
<feature type="transmembrane region" description="Helical" evidence="2">
    <location>
        <begin position="194"/>
        <end position="224"/>
    </location>
</feature>
<reference evidence="3" key="1">
    <citation type="submission" date="2022-07" db="EMBL/GenBank/DDBJ databases">
        <title>Draft genome sequence of Zalerion maritima ATCC 34329, a (micro)plastics degrading marine fungus.</title>
        <authorList>
            <person name="Paco A."/>
            <person name="Goncalves M.F.M."/>
            <person name="Rocha-Santos T.A.P."/>
            <person name="Alves A."/>
        </authorList>
    </citation>
    <scope>NUCLEOTIDE SEQUENCE</scope>
    <source>
        <strain evidence="3">ATCC 34329</strain>
    </source>
</reference>
<evidence type="ECO:0000313" key="4">
    <source>
        <dbReference type="Proteomes" id="UP001201980"/>
    </source>
</evidence>
<feature type="transmembrane region" description="Helical" evidence="2">
    <location>
        <begin position="420"/>
        <end position="439"/>
    </location>
</feature>
<feature type="transmembrane region" description="Helical" evidence="2">
    <location>
        <begin position="618"/>
        <end position="642"/>
    </location>
</feature>
<comment type="caution">
    <text evidence="3">The sequence shown here is derived from an EMBL/GenBank/DDBJ whole genome shotgun (WGS) entry which is preliminary data.</text>
</comment>
<feature type="transmembrane region" description="Helical" evidence="2">
    <location>
        <begin position="244"/>
        <end position="263"/>
    </location>
</feature>
<feature type="transmembrane region" description="Helical" evidence="2">
    <location>
        <begin position="547"/>
        <end position="571"/>
    </location>
</feature>
<dbReference type="EMBL" id="JAKWBI020000494">
    <property type="protein sequence ID" value="KAJ2894465.1"/>
    <property type="molecule type" value="Genomic_DNA"/>
</dbReference>
<protein>
    <submittedName>
        <fullName evidence="3">Uncharacterized protein</fullName>
    </submittedName>
</protein>
<keyword evidence="4" id="KW-1185">Reference proteome</keyword>
<accession>A0AAD5WP50</accession>
<keyword evidence="2" id="KW-0472">Membrane</keyword>
<keyword evidence="2" id="KW-1133">Transmembrane helix</keyword>
<feature type="transmembrane region" description="Helical" evidence="2">
    <location>
        <begin position="577"/>
        <end position="597"/>
    </location>
</feature>
<feature type="transmembrane region" description="Helical" evidence="2">
    <location>
        <begin position="39"/>
        <end position="66"/>
    </location>
</feature>
<evidence type="ECO:0000256" key="1">
    <source>
        <dbReference type="SAM" id="MobiDB-lite"/>
    </source>
</evidence>
<proteinExistence type="predicted"/>
<feature type="transmembrane region" description="Helical" evidence="2">
    <location>
        <begin position="356"/>
        <end position="385"/>
    </location>
</feature>
<keyword evidence="2" id="KW-0812">Transmembrane</keyword>
<organism evidence="3 4">
    <name type="scientific">Zalerion maritima</name>
    <dbReference type="NCBI Taxonomy" id="339359"/>
    <lineage>
        <taxon>Eukaryota</taxon>
        <taxon>Fungi</taxon>
        <taxon>Dikarya</taxon>
        <taxon>Ascomycota</taxon>
        <taxon>Pezizomycotina</taxon>
        <taxon>Sordariomycetes</taxon>
        <taxon>Lulworthiomycetidae</taxon>
        <taxon>Lulworthiales</taxon>
        <taxon>Lulworthiaceae</taxon>
        <taxon>Zalerion</taxon>
    </lineage>
</organism>